<proteinExistence type="predicted"/>
<accession>A0A3R8N7P6</accession>
<name>A0A3R8N7P6_STRSU</name>
<dbReference type="RefSeq" id="WP_024382523.1">
    <property type="nucleotide sequence ID" value="NZ_JAGFVA010000018.1"/>
</dbReference>
<feature type="region of interest" description="Disordered" evidence="1">
    <location>
        <begin position="1"/>
        <end position="23"/>
    </location>
</feature>
<feature type="compositionally biased region" description="Low complexity" evidence="1">
    <location>
        <begin position="1"/>
        <end position="20"/>
    </location>
</feature>
<evidence type="ECO:0000256" key="1">
    <source>
        <dbReference type="SAM" id="MobiDB-lite"/>
    </source>
</evidence>
<organism evidence="2 3">
    <name type="scientific">Streptococcus suis</name>
    <dbReference type="NCBI Taxonomy" id="1307"/>
    <lineage>
        <taxon>Bacteria</taxon>
        <taxon>Bacillati</taxon>
        <taxon>Bacillota</taxon>
        <taxon>Bacilli</taxon>
        <taxon>Lactobacillales</taxon>
        <taxon>Streptococcaceae</taxon>
        <taxon>Streptococcus</taxon>
    </lineage>
</organism>
<gene>
    <name evidence="2" type="ORF">EI219_02045</name>
</gene>
<evidence type="ECO:0000313" key="3">
    <source>
        <dbReference type="Proteomes" id="UP000281324"/>
    </source>
</evidence>
<dbReference type="Proteomes" id="UP000281324">
    <property type="component" value="Unassembled WGS sequence"/>
</dbReference>
<comment type="caution">
    <text evidence="2">The sequence shown here is derived from an EMBL/GenBank/DDBJ whole genome shotgun (WGS) entry which is preliminary data.</text>
</comment>
<protein>
    <submittedName>
        <fullName evidence="2">Uncharacterized protein</fullName>
    </submittedName>
</protein>
<evidence type="ECO:0000313" key="2">
    <source>
        <dbReference type="EMBL" id="RRN51387.1"/>
    </source>
</evidence>
<sequence>MEKFNQNKNFENENQPNLPELEQRTVTPFRGIADYVQDIAELFNQDRFEILVPLTPEDSIFYECSFADAKQAELYFENSCRAEKPEDFNFWVNLLNREMLYVWNMGLRSAEK</sequence>
<dbReference type="AlphaFoldDB" id="A0A3R8N7P6"/>
<reference evidence="2 3" key="1">
    <citation type="submission" date="2018-11" db="EMBL/GenBank/DDBJ databases">
        <title>Changes in penicillin susceptibility of Streptococcus suis isolates by amino acid alterations in the penicillin-binding protein.</title>
        <authorList>
            <person name="Niemann L."/>
            <person name="Eichhorn I."/>
        </authorList>
    </citation>
    <scope>NUCLEOTIDE SEQUENCE [LARGE SCALE GENOMIC DNA]</scope>
    <source>
        <strain evidence="2 3">IMT40201</strain>
    </source>
</reference>
<dbReference type="EMBL" id="RRZQ01000003">
    <property type="protein sequence ID" value="RRN51387.1"/>
    <property type="molecule type" value="Genomic_DNA"/>
</dbReference>